<dbReference type="Proteomes" id="UP001057375">
    <property type="component" value="Unassembled WGS sequence"/>
</dbReference>
<sequence>MYEVVPYFFYNDRYVVELGYERGENFFDDFECTLAEVKKKAKSYGLTPDSPGEIVIVVITARKTMHAIGPEYDWENEAYEPFSYEYVSWPESFLETVSHDAVWSTRGENHSFAMISEESSGLFDDSVKVKAVINIPAQTRTIEFSMSRSSVGVIRANEKAGLILTHAEAPERGEYLGNCEGCGMPIFSEDVVMSKTLDLAEIREELRTQDNLFCAHPLYTVQEKNRTHGFDPLFTEHGETVWIDIENGCEEVDLEKMGISEADAEEKGYLQKTGFQDKWEFVNAHFTYKAAEEYIKKFSHRHKGDLTVFVSSMHNSPEMIAIRKALLEGQLFQLDWKDASEKPE</sequence>
<gene>
    <name evidence="1" type="ORF">ADUPG1_011556</name>
</gene>
<reference evidence="1" key="1">
    <citation type="submission" date="2022-03" db="EMBL/GenBank/DDBJ databases">
        <title>Draft genome sequence of Aduncisulcus paluster, a free-living microaerophilic Fornicata.</title>
        <authorList>
            <person name="Yuyama I."/>
            <person name="Kume K."/>
            <person name="Tamura T."/>
            <person name="Inagaki Y."/>
            <person name="Hashimoto T."/>
        </authorList>
    </citation>
    <scope>NUCLEOTIDE SEQUENCE</scope>
    <source>
        <strain evidence="1">NY0171</strain>
    </source>
</reference>
<feature type="non-terminal residue" evidence="1">
    <location>
        <position position="344"/>
    </location>
</feature>
<evidence type="ECO:0000313" key="1">
    <source>
        <dbReference type="EMBL" id="GKT19697.1"/>
    </source>
</evidence>
<dbReference type="EMBL" id="BQXS01012087">
    <property type="protein sequence ID" value="GKT19697.1"/>
    <property type="molecule type" value="Genomic_DNA"/>
</dbReference>
<organism evidence="1 2">
    <name type="scientific">Aduncisulcus paluster</name>
    <dbReference type="NCBI Taxonomy" id="2918883"/>
    <lineage>
        <taxon>Eukaryota</taxon>
        <taxon>Metamonada</taxon>
        <taxon>Carpediemonas-like organisms</taxon>
        <taxon>Aduncisulcus</taxon>
    </lineage>
</organism>
<keyword evidence="2" id="KW-1185">Reference proteome</keyword>
<protein>
    <submittedName>
        <fullName evidence="1">Uncharacterized protein</fullName>
    </submittedName>
</protein>
<proteinExistence type="predicted"/>
<comment type="caution">
    <text evidence="1">The sequence shown here is derived from an EMBL/GenBank/DDBJ whole genome shotgun (WGS) entry which is preliminary data.</text>
</comment>
<accession>A0ABQ5JYL4</accession>
<name>A0ABQ5JYL4_9EUKA</name>
<evidence type="ECO:0000313" key="2">
    <source>
        <dbReference type="Proteomes" id="UP001057375"/>
    </source>
</evidence>